<dbReference type="InterPro" id="IPR023170">
    <property type="entry name" value="HhH_base_excis_C"/>
</dbReference>
<sequence>MLDEQQAQKLKPLLEELMRECDYVERRRHDPVEFAWEYKERLDRELVALLSSCLAYGRVELLKAGVKVILELLGPRPTLAVDEMGPDALAGELGEFVYRMTKGADVVDLLIAIRKVQSEYGSLEAAYASAPEDDHLSRASFLVQKLRAARVRDEFVRGLRYLLPDPADGSTCKRLHLFFRWMGRGPDGIDLGTWEVLDPADLIMPLDTHTSRLCRYIGLCDRKSTDLKAALEVTESLRMMDADDPLKYDFALCHLGISGSCIHKRSEEHCPSCPIESVCTL</sequence>
<dbReference type="NCBIfam" id="TIGR02757">
    <property type="entry name" value="TIGR02757 family protein"/>
    <property type="match status" value="1"/>
</dbReference>
<gene>
    <name evidence="1" type="ORF">FIV42_28780</name>
</gene>
<dbReference type="RefSeq" id="WP_141201041.1">
    <property type="nucleotide sequence ID" value="NZ_CP041186.1"/>
</dbReference>
<accession>A0A4Y6Q349</accession>
<dbReference type="SUPFAM" id="SSF48150">
    <property type="entry name" value="DNA-glycosylase"/>
    <property type="match status" value="1"/>
</dbReference>
<evidence type="ECO:0000313" key="2">
    <source>
        <dbReference type="Proteomes" id="UP000315995"/>
    </source>
</evidence>
<dbReference type="Proteomes" id="UP000315995">
    <property type="component" value="Chromosome"/>
</dbReference>
<dbReference type="OrthoDB" id="9773332at2"/>
<name>A0A4Y6Q349_PERCE</name>
<reference evidence="1 2" key="1">
    <citation type="submission" date="2019-06" db="EMBL/GenBank/DDBJ databases">
        <title>Persicimonas caeni gen. nov., sp. nov., a predatory bacterium isolated from solar saltern.</title>
        <authorList>
            <person name="Wang S."/>
        </authorList>
    </citation>
    <scope>NUCLEOTIDE SEQUENCE [LARGE SCALE GENOMIC DNA]</scope>
    <source>
        <strain evidence="1 2">YN101</strain>
    </source>
</reference>
<proteinExistence type="predicted"/>
<dbReference type="InterPro" id="IPR014127">
    <property type="entry name" value="CHP02757"/>
</dbReference>
<dbReference type="Pfam" id="PF09674">
    <property type="entry name" value="DUF2400"/>
    <property type="match status" value="1"/>
</dbReference>
<accession>A0A5B8YF62</accession>
<organism evidence="1 2">
    <name type="scientific">Persicimonas caeni</name>
    <dbReference type="NCBI Taxonomy" id="2292766"/>
    <lineage>
        <taxon>Bacteria</taxon>
        <taxon>Deltaproteobacteria</taxon>
        <taxon>Bradymonadales</taxon>
        <taxon>Bradymonadaceae</taxon>
        <taxon>Persicimonas</taxon>
    </lineage>
</organism>
<protein>
    <submittedName>
        <fullName evidence="1">TIGR02757 family protein</fullName>
    </submittedName>
</protein>
<dbReference type="GO" id="GO:0006281">
    <property type="term" value="P:DNA repair"/>
    <property type="evidence" value="ECO:0007669"/>
    <property type="project" value="InterPro"/>
</dbReference>
<dbReference type="InterPro" id="IPR011257">
    <property type="entry name" value="DNA_glycosylase"/>
</dbReference>
<dbReference type="GO" id="GO:0003824">
    <property type="term" value="F:catalytic activity"/>
    <property type="evidence" value="ECO:0007669"/>
    <property type="project" value="InterPro"/>
</dbReference>
<dbReference type="Gene3D" id="1.10.1670.10">
    <property type="entry name" value="Helix-hairpin-Helix base-excision DNA repair enzymes (C-terminal)"/>
    <property type="match status" value="1"/>
</dbReference>
<keyword evidence="2" id="KW-1185">Reference proteome</keyword>
<dbReference type="AlphaFoldDB" id="A0A4Y6Q349"/>
<dbReference type="EMBL" id="CP041186">
    <property type="protein sequence ID" value="QDG54597.1"/>
    <property type="molecule type" value="Genomic_DNA"/>
</dbReference>
<evidence type="ECO:0000313" key="1">
    <source>
        <dbReference type="EMBL" id="QDG54597.1"/>
    </source>
</evidence>